<reference evidence="2" key="2">
    <citation type="submission" date="2015-06" db="UniProtKB">
        <authorList>
            <consortium name="EnsemblMetazoa"/>
        </authorList>
    </citation>
    <scope>IDENTIFICATION</scope>
</reference>
<dbReference type="EnsemblMetazoa" id="tetur635g00010.1">
    <property type="protein sequence ID" value="tetur635g00010.1"/>
    <property type="gene ID" value="tetur635g00010"/>
</dbReference>
<keyword evidence="1" id="KW-0812">Transmembrane</keyword>
<dbReference type="Proteomes" id="UP000015104">
    <property type="component" value="Unassembled WGS sequence"/>
</dbReference>
<dbReference type="AlphaFoldDB" id="T1L663"/>
<accession>T1L663</accession>
<keyword evidence="1" id="KW-0472">Membrane</keyword>
<keyword evidence="1" id="KW-1133">Transmembrane helix</keyword>
<feature type="transmembrane region" description="Helical" evidence="1">
    <location>
        <begin position="12"/>
        <end position="32"/>
    </location>
</feature>
<dbReference type="HOGENOM" id="CLU_2625177_0_0_1"/>
<name>T1L663_TETUR</name>
<reference evidence="3" key="1">
    <citation type="submission" date="2011-08" db="EMBL/GenBank/DDBJ databases">
        <authorList>
            <person name="Rombauts S."/>
        </authorList>
    </citation>
    <scope>NUCLEOTIDE SEQUENCE</scope>
    <source>
        <strain evidence="3">London</strain>
    </source>
</reference>
<keyword evidence="3" id="KW-1185">Reference proteome</keyword>
<evidence type="ECO:0000256" key="1">
    <source>
        <dbReference type="SAM" id="Phobius"/>
    </source>
</evidence>
<evidence type="ECO:0000313" key="3">
    <source>
        <dbReference type="Proteomes" id="UP000015104"/>
    </source>
</evidence>
<protein>
    <submittedName>
        <fullName evidence="2">Uncharacterized protein</fullName>
    </submittedName>
</protein>
<sequence length="78" mass="8907">MDQAGFLTCTILYSYVDLILKVTWIGIVWFSVHLQSSGLEMDLNQPSVFNPKIVLGNWESILYARPSTYRFKSTSTQS</sequence>
<evidence type="ECO:0000313" key="2">
    <source>
        <dbReference type="EnsemblMetazoa" id="tetur635g00010.1"/>
    </source>
</evidence>
<organism evidence="2 3">
    <name type="scientific">Tetranychus urticae</name>
    <name type="common">Two-spotted spider mite</name>
    <dbReference type="NCBI Taxonomy" id="32264"/>
    <lineage>
        <taxon>Eukaryota</taxon>
        <taxon>Metazoa</taxon>
        <taxon>Ecdysozoa</taxon>
        <taxon>Arthropoda</taxon>
        <taxon>Chelicerata</taxon>
        <taxon>Arachnida</taxon>
        <taxon>Acari</taxon>
        <taxon>Acariformes</taxon>
        <taxon>Trombidiformes</taxon>
        <taxon>Prostigmata</taxon>
        <taxon>Eleutherengona</taxon>
        <taxon>Raphignathae</taxon>
        <taxon>Tetranychoidea</taxon>
        <taxon>Tetranychidae</taxon>
        <taxon>Tetranychus</taxon>
    </lineage>
</organism>
<proteinExistence type="predicted"/>
<dbReference type="EMBL" id="CAEY01001662">
    <property type="status" value="NOT_ANNOTATED_CDS"/>
    <property type="molecule type" value="Genomic_DNA"/>
</dbReference>